<dbReference type="SUPFAM" id="SSF74982">
    <property type="entry name" value="Small protein B (SmpB)"/>
    <property type="match status" value="1"/>
</dbReference>
<protein>
    <recommendedName>
        <fullName evidence="3">SsrA-binding protein</fullName>
    </recommendedName>
    <alternativeName>
        <fullName evidence="3">Small protein B</fullName>
    </alternativeName>
</protein>
<dbReference type="InterPro" id="IPR000037">
    <property type="entry name" value="SsrA-bd_prot"/>
</dbReference>
<keyword evidence="5" id="KW-1185">Reference proteome</keyword>
<comment type="similarity">
    <text evidence="3">Belongs to the SmpB family.</text>
</comment>
<evidence type="ECO:0000313" key="4">
    <source>
        <dbReference type="EMBL" id="PWJ90560.1"/>
    </source>
</evidence>
<comment type="function">
    <text evidence="3">Required for rescue of stalled ribosomes mediated by trans-translation. Binds to transfer-messenger RNA (tmRNA), required for stable association of tmRNA with ribosomes. tmRNA and SmpB together mimic tRNA shape, replacing the anticodon stem-loop with SmpB. tmRNA is encoded by the ssrA gene; the 2 termini fold to resemble tRNA(Ala) and it encodes a 'tag peptide', a short internal open reading frame. During trans-translation Ala-aminoacylated tmRNA acts like a tRNA, entering the A-site of stalled ribosomes, displacing the stalled mRNA. The ribosome then switches to translate the ORF on the tmRNA; the nascent peptide is terminated with the 'tag peptide' encoded by the tmRNA and targeted for degradation. The ribosome is freed to recommence translation, which seems to be the essential function of trans-translation.</text>
</comment>
<evidence type="ECO:0000256" key="3">
    <source>
        <dbReference type="HAMAP-Rule" id="MF_00023"/>
    </source>
</evidence>
<dbReference type="CDD" id="cd09294">
    <property type="entry name" value="SmpB"/>
    <property type="match status" value="1"/>
</dbReference>
<dbReference type="GO" id="GO:0070929">
    <property type="term" value="P:trans-translation"/>
    <property type="evidence" value="ECO:0007669"/>
    <property type="project" value="UniProtKB-UniRule"/>
</dbReference>
<dbReference type="HAMAP" id="MF_00023">
    <property type="entry name" value="SmpB"/>
    <property type="match status" value="1"/>
</dbReference>
<name>A0AA45C645_9BACT</name>
<accession>A0AA45C645</accession>
<dbReference type="GO" id="GO:0070930">
    <property type="term" value="P:trans-translation-dependent protein tagging"/>
    <property type="evidence" value="ECO:0007669"/>
    <property type="project" value="TreeGrafter"/>
</dbReference>
<keyword evidence="2 3" id="KW-0694">RNA-binding</keyword>
<dbReference type="GO" id="GO:0005829">
    <property type="term" value="C:cytosol"/>
    <property type="evidence" value="ECO:0007669"/>
    <property type="project" value="TreeGrafter"/>
</dbReference>
<dbReference type="PROSITE" id="PS01317">
    <property type="entry name" value="SSRP"/>
    <property type="match status" value="1"/>
</dbReference>
<dbReference type="NCBIfam" id="NF003843">
    <property type="entry name" value="PRK05422.1"/>
    <property type="match status" value="1"/>
</dbReference>
<dbReference type="PANTHER" id="PTHR30308">
    <property type="entry name" value="TMRNA-BINDING COMPONENT OF TRANS-TRANSLATION TAGGING COMPLEX"/>
    <property type="match status" value="1"/>
</dbReference>
<dbReference type="GO" id="GO:0003723">
    <property type="term" value="F:RNA binding"/>
    <property type="evidence" value="ECO:0007669"/>
    <property type="project" value="UniProtKB-UniRule"/>
</dbReference>
<dbReference type="Pfam" id="PF01668">
    <property type="entry name" value="SmpB"/>
    <property type="match status" value="1"/>
</dbReference>
<keyword evidence="1 3" id="KW-0963">Cytoplasm</keyword>
<gene>
    <name evidence="3" type="primary">smpB</name>
    <name evidence="4" type="ORF">C7380_11228</name>
</gene>
<comment type="caution">
    <text evidence="4">The sequence shown here is derived from an EMBL/GenBank/DDBJ whole genome shotgun (WGS) entry which is preliminary data.</text>
</comment>
<dbReference type="InterPro" id="IPR023620">
    <property type="entry name" value="SmpB"/>
</dbReference>
<dbReference type="AlphaFoldDB" id="A0AA45C645"/>
<reference evidence="4 5" key="1">
    <citation type="submission" date="2018-05" db="EMBL/GenBank/DDBJ databases">
        <title>Genomic Encyclopedia of Type Strains, Phase IV (KMG-IV): sequencing the most valuable type-strain genomes for metagenomic binning, comparative biology and taxonomic classification.</title>
        <authorList>
            <person name="Goeker M."/>
        </authorList>
    </citation>
    <scope>NUCLEOTIDE SEQUENCE [LARGE SCALE GENOMIC DNA]</scope>
    <source>
        <strain evidence="4 5">DSM 24906</strain>
    </source>
</reference>
<dbReference type="InterPro" id="IPR020081">
    <property type="entry name" value="SsrA-bd_prot_CS"/>
</dbReference>
<evidence type="ECO:0000313" key="5">
    <source>
        <dbReference type="Proteomes" id="UP000245921"/>
    </source>
</evidence>
<evidence type="ECO:0000256" key="1">
    <source>
        <dbReference type="ARBA" id="ARBA00022490"/>
    </source>
</evidence>
<evidence type="ECO:0000256" key="2">
    <source>
        <dbReference type="ARBA" id="ARBA00022884"/>
    </source>
</evidence>
<dbReference type="PANTHER" id="PTHR30308:SF2">
    <property type="entry name" value="SSRA-BINDING PROTEIN"/>
    <property type="match status" value="1"/>
</dbReference>
<organism evidence="4 5">
    <name type="scientific">Oceanotoga teriensis</name>
    <dbReference type="NCBI Taxonomy" id="515440"/>
    <lineage>
        <taxon>Bacteria</taxon>
        <taxon>Thermotogati</taxon>
        <taxon>Thermotogota</taxon>
        <taxon>Thermotogae</taxon>
        <taxon>Petrotogales</taxon>
        <taxon>Petrotogaceae</taxon>
        <taxon>Oceanotoga</taxon>
    </lineage>
</organism>
<comment type="subcellular location">
    <subcellularLocation>
        <location evidence="3">Cytoplasm</location>
    </subcellularLocation>
    <text evidence="3">The tmRNA-SmpB complex associates with stalled 70S ribosomes.</text>
</comment>
<dbReference type="Proteomes" id="UP000245921">
    <property type="component" value="Unassembled WGS sequence"/>
</dbReference>
<dbReference type="NCBIfam" id="TIGR00086">
    <property type="entry name" value="smpB"/>
    <property type="match status" value="1"/>
</dbReference>
<proteinExistence type="inferred from homology"/>
<sequence length="149" mass="17554">MKIITNNKKAYHDYFILDKFEAGISLTGSEVKSIKNGHINIKDSYCKVKNREAYLNNANITPYGNSSIFNHEPLRQRKLLLHKEELRKIQEKLKKEKLTIIPLKIYITEKGLIKLEIGLAKGKKQYDKRETLAKKDFERKMKRTIKYDI</sequence>
<dbReference type="EMBL" id="QGGI01000012">
    <property type="protein sequence ID" value="PWJ90560.1"/>
    <property type="molecule type" value="Genomic_DNA"/>
</dbReference>
<dbReference type="Gene3D" id="2.40.280.10">
    <property type="match status" value="1"/>
</dbReference>
<dbReference type="RefSeq" id="WP_109605138.1">
    <property type="nucleotide sequence ID" value="NZ_JAMHJO010000001.1"/>
</dbReference>